<sequence>MAACCADGCPWCDERGGHGDGCQEAKEGAVAAERGREGGAGTGAAAALDAECYLAARKSAEPELAAATA</sequence>
<evidence type="ECO:0000313" key="1">
    <source>
        <dbReference type="EMBL" id="WGD39754.1"/>
    </source>
</evidence>
<reference evidence="1 2" key="1">
    <citation type="submission" date="2023-03" db="EMBL/GenBank/DDBJ databases">
        <authorList>
            <person name="Mo P."/>
        </authorList>
    </citation>
    <scope>NUCLEOTIDE SEQUENCE [LARGE SCALE GENOMIC DNA]</scope>
    <source>
        <strain evidence="1 2">HUAS 5</strain>
    </source>
</reference>
<name>A0ABY8JUT9_9ACTN</name>
<proteinExistence type="predicted"/>
<dbReference type="Proteomes" id="UP001216440">
    <property type="component" value="Chromosome"/>
</dbReference>
<evidence type="ECO:0000313" key="2">
    <source>
        <dbReference type="Proteomes" id="UP001216440"/>
    </source>
</evidence>
<keyword evidence="2" id="KW-1185">Reference proteome</keyword>
<protein>
    <submittedName>
        <fullName evidence="1">Uncharacterized protein</fullName>
    </submittedName>
</protein>
<dbReference type="EMBL" id="CP121682">
    <property type="protein sequence ID" value="WGD39754.1"/>
    <property type="molecule type" value="Genomic_DNA"/>
</dbReference>
<accession>A0ABY8JUT9</accession>
<dbReference type="RefSeq" id="WP_279332772.1">
    <property type="nucleotide sequence ID" value="NZ_CP121682.1"/>
</dbReference>
<organism evidence="1 2">
    <name type="scientific">Streptomyces cathayae</name>
    <dbReference type="NCBI Taxonomy" id="3031124"/>
    <lineage>
        <taxon>Bacteria</taxon>
        <taxon>Bacillati</taxon>
        <taxon>Actinomycetota</taxon>
        <taxon>Actinomycetes</taxon>
        <taxon>Kitasatosporales</taxon>
        <taxon>Streptomycetaceae</taxon>
        <taxon>Streptomyces</taxon>
    </lineage>
</organism>
<gene>
    <name evidence="1" type="ORF">PYS65_06190</name>
</gene>